<name>I3RZ50_ENT38</name>
<proteinExistence type="predicted"/>
<sequence length="418" mass="49497">MKSQFLHVELYSKEEPAAKTKNKNLRNHKSDVRHTTVSGVLSEMKREDGYTSHIDEIHEPNVLYGSVSALERSIERYEAEHKTKDKNGKEKKLRKDACILLAGVISLDRGDEEIWDDYKNKAIEYLKNKYGDDLRCIVEHTDETNPHFHFYVVSEPGKDLNLLHDGKKAVSKLDPEQKKKNHLAVYTKAMVEFQDDFYIKVSNKFGLTRTGEEPRERYSSRQDYLRFKKRQKEKLDILANIEKYEKKIEKKATTRGFNKGIKQFDAKTWLGKLDWRLKRRMLPLENKINILSLEKETIDKELKEKNNTINEISLQRNNASIQNMSYINDINRLKAENKDLLPYKMNFDKIFERAKRPFIEENDLLKDQNKTLNAENRDLRAKDNEFSEFVDTVKAYYGENYDDWYKEVFKKSKITPKF</sequence>
<organism evidence="2">
    <name type="scientific">Enterobacter sp. (strain 638)</name>
    <dbReference type="NCBI Taxonomy" id="399742"/>
    <lineage>
        <taxon>Bacteria</taxon>
        <taxon>Pseudomonadati</taxon>
        <taxon>Pseudomonadota</taxon>
        <taxon>Gammaproteobacteria</taxon>
        <taxon>Enterobacterales</taxon>
        <taxon>Enterobacteriaceae</taxon>
        <taxon>Enterobacter</taxon>
    </lineage>
</organism>
<dbReference type="AlphaFoldDB" id="I3RZ50"/>
<dbReference type="EMBL" id="JX026951">
    <property type="protein sequence ID" value="AFK33292.1"/>
    <property type="molecule type" value="Genomic_DNA"/>
</dbReference>
<keyword evidence="2" id="KW-0614">Plasmid</keyword>
<protein>
    <submittedName>
        <fullName evidence="2">Plasmid mobilization protein</fullName>
    </submittedName>
</protein>
<keyword evidence="1" id="KW-0175">Coiled coil</keyword>
<reference evidence="2" key="1">
    <citation type="journal article" date="2015" name="PLoS ONE">
        <title>Transcriptional Responses to Sucrose Mimic the Plant-Associated Life Style of the Plant Growth Promoting Endophyte Enterobacter sp. 638.</title>
        <authorList>
            <person name="Taghavi S."/>
            <person name="Wu X."/>
            <person name="Ouyang L."/>
            <person name="Zhang Y.B."/>
            <person name="Stadler A."/>
            <person name="McCorkle S."/>
            <person name="Zhu W."/>
            <person name="Maslov S."/>
            <person name="van der Lelie D."/>
        </authorList>
    </citation>
    <scope>NUCLEOTIDE SEQUENCE</scope>
    <source>
        <strain evidence="2">638</strain>
        <plasmid evidence="2">pENT638-2</plasmid>
    </source>
</reference>
<dbReference type="GO" id="GO:0006310">
    <property type="term" value="P:DNA recombination"/>
    <property type="evidence" value="ECO:0007669"/>
    <property type="project" value="InterPro"/>
</dbReference>
<accession>I3RZ50</accession>
<feature type="coiled-coil region" evidence="1">
    <location>
        <begin position="288"/>
        <end position="322"/>
    </location>
</feature>
<evidence type="ECO:0000313" key="2">
    <source>
        <dbReference type="EMBL" id="AFK33292.1"/>
    </source>
</evidence>
<dbReference type="Gene3D" id="3.30.930.30">
    <property type="match status" value="1"/>
</dbReference>
<dbReference type="Pfam" id="PF01076">
    <property type="entry name" value="Mob_Pre"/>
    <property type="match status" value="1"/>
</dbReference>
<dbReference type="GO" id="GO:0003677">
    <property type="term" value="F:DNA binding"/>
    <property type="evidence" value="ECO:0007669"/>
    <property type="project" value="InterPro"/>
</dbReference>
<geneLocation type="plasmid" evidence="2">
    <name>pENT638-2</name>
</geneLocation>
<dbReference type="InterPro" id="IPR001668">
    <property type="entry name" value="Mob_Pre"/>
</dbReference>
<dbReference type="CDD" id="cd17242">
    <property type="entry name" value="MobM_relaxase"/>
    <property type="match status" value="1"/>
</dbReference>
<evidence type="ECO:0000256" key="1">
    <source>
        <dbReference type="SAM" id="Coils"/>
    </source>
</evidence>